<evidence type="ECO:0000313" key="2">
    <source>
        <dbReference type="EMBL" id="MEQ2486650.1"/>
    </source>
</evidence>
<evidence type="ECO:0000313" key="3">
    <source>
        <dbReference type="Proteomes" id="UP001487296"/>
    </source>
</evidence>
<dbReference type="PANTHER" id="PTHR43717:SF1">
    <property type="entry name" value="ANAEROBIC NITRIC OXIDE REDUCTASE FLAVORUBREDOXIN"/>
    <property type="match status" value="1"/>
</dbReference>
<sequence>MIQEVCKNIKFVGCDDPELRLFEGQYVTPEGMCYNSYVILDDQIAIMDTIDPRCQEEWAAKVEKALDGRQPDYLVVHHMEPDHAGSIARLLNTYPNVKVVCSAMAQKMLKQFNEDLDLTDRVQAVKEGDTLSLGHCTLQFIAAPSVHWPEVMMSYVPEEQVLFSADGFGKFGVYDAGADDWACEARRYYFNICGKYGVQVAKALGKVAALSGVKAICPLHGPVLKDEAMQEALRLYNIWAHYEVETPGVFIAYASAHGGTAAAAEKMRDLLLERGCPKVAIADLCRTDMAENVEDAFRYGTLLCCAASYDAGVFPAMHTFLYKLSIKAYQKRRIALLENGSWAPCAARAMKGLIEKMKDITLIEPTVTIMSRMHRSDQPHMEQLADNIMEAFKE</sequence>
<organism evidence="2 3">
    <name type="scientific">Hallella faecis</name>
    <dbReference type="NCBI Taxonomy" id="2841596"/>
    <lineage>
        <taxon>Bacteria</taxon>
        <taxon>Pseudomonadati</taxon>
        <taxon>Bacteroidota</taxon>
        <taxon>Bacteroidia</taxon>
        <taxon>Bacteroidales</taxon>
        <taxon>Prevotellaceae</taxon>
        <taxon>Hallella</taxon>
    </lineage>
</organism>
<feature type="domain" description="Metallo-beta-lactamase" evidence="1">
    <location>
        <begin position="33"/>
        <end position="220"/>
    </location>
</feature>
<dbReference type="Gene3D" id="3.40.50.360">
    <property type="match status" value="1"/>
</dbReference>
<dbReference type="Pfam" id="PF19583">
    <property type="entry name" value="ODP"/>
    <property type="match status" value="1"/>
</dbReference>
<gene>
    <name evidence="2" type="ORF">AAAT34_06230</name>
</gene>
<dbReference type="InterPro" id="IPR016440">
    <property type="entry name" value="Rubredoxin-O_OxRdtase"/>
</dbReference>
<dbReference type="InterPro" id="IPR045761">
    <property type="entry name" value="ODP_dom"/>
</dbReference>
<dbReference type="Gene3D" id="3.60.15.10">
    <property type="entry name" value="Ribonuclease Z/Hydroxyacylglutathione hydrolase-like"/>
    <property type="match status" value="1"/>
</dbReference>
<dbReference type="InterPro" id="IPR029039">
    <property type="entry name" value="Flavoprotein-like_sf"/>
</dbReference>
<evidence type="ECO:0000259" key="1">
    <source>
        <dbReference type="SMART" id="SM00849"/>
    </source>
</evidence>
<name>A0ABV1FQG2_9BACT</name>
<dbReference type="SUPFAM" id="SSF52218">
    <property type="entry name" value="Flavoproteins"/>
    <property type="match status" value="1"/>
</dbReference>
<dbReference type="PIRSF" id="PIRSF005243">
    <property type="entry name" value="ROO"/>
    <property type="match status" value="1"/>
</dbReference>
<proteinExistence type="predicted"/>
<dbReference type="SMART" id="SM00849">
    <property type="entry name" value="Lactamase_B"/>
    <property type="match status" value="1"/>
</dbReference>
<dbReference type="SUPFAM" id="SSF56281">
    <property type="entry name" value="Metallo-hydrolase/oxidoreductase"/>
    <property type="match status" value="1"/>
</dbReference>
<comment type="caution">
    <text evidence="2">The sequence shown here is derived from an EMBL/GenBank/DDBJ whole genome shotgun (WGS) entry which is preliminary data.</text>
</comment>
<dbReference type="InterPro" id="IPR001279">
    <property type="entry name" value="Metallo-B-lactamas"/>
</dbReference>
<dbReference type="PANTHER" id="PTHR43717">
    <property type="entry name" value="ANAEROBIC NITRIC OXIDE REDUCTASE FLAVORUBREDOXIN"/>
    <property type="match status" value="1"/>
</dbReference>
<dbReference type="CDD" id="cd07709">
    <property type="entry name" value="flavodiiron_proteins_MBL-fold"/>
    <property type="match status" value="1"/>
</dbReference>
<dbReference type="RefSeq" id="WP_215759731.1">
    <property type="nucleotide sequence ID" value="NZ_JAHKBE010000018.1"/>
</dbReference>
<dbReference type="Proteomes" id="UP001487296">
    <property type="component" value="Unassembled WGS sequence"/>
</dbReference>
<dbReference type="EMBL" id="JBBNFP010000018">
    <property type="protein sequence ID" value="MEQ2486650.1"/>
    <property type="molecule type" value="Genomic_DNA"/>
</dbReference>
<keyword evidence="3" id="KW-1185">Reference proteome</keyword>
<accession>A0ABV1FQG2</accession>
<protein>
    <submittedName>
        <fullName evidence="2">FprA family A-type flavoprotein</fullName>
    </submittedName>
</protein>
<reference evidence="2 3" key="1">
    <citation type="submission" date="2024-04" db="EMBL/GenBank/DDBJ databases">
        <title>Human intestinal bacterial collection.</title>
        <authorList>
            <person name="Pauvert C."/>
            <person name="Hitch T.C.A."/>
            <person name="Clavel T."/>
        </authorList>
    </citation>
    <scope>NUCLEOTIDE SEQUENCE [LARGE SCALE GENOMIC DNA]</scope>
    <source>
        <strain evidence="2 3">CLA-AA-H145</strain>
    </source>
</reference>
<dbReference type="InterPro" id="IPR036866">
    <property type="entry name" value="RibonucZ/Hydroxyglut_hydro"/>
</dbReference>